<comment type="subcellular location">
    <subcellularLocation>
        <location evidence="1">Membrane</location>
        <topology evidence="1">Single-pass membrane protein</topology>
    </subcellularLocation>
</comment>
<dbReference type="GO" id="GO:0005524">
    <property type="term" value="F:ATP binding"/>
    <property type="evidence" value="ECO:0007669"/>
    <property type="project" value="UniProtKB-UniRule"/>
</dbReference>
<feature type="transmembrane region" description="Helical" evidence="14">
    <location>
        <begin position="300"/>
        <end position="324"/>
    </location>
</feature>
<feature type="binding site" evidence="12">
    <location>
        <position position="391"/>
    </location>
    <ligand>
        <name>ATP</name>
        <dbReference type="ChEBI" id="CHEBI:30616"/>
    </ligand>
</feature>
<feature type="compositionally biased region" description="Basic and acidic residues" evidence="13">
    <location>
        <begin position="668"/>
        <end position="700"/>
    </location>
</feature>
<name>A0AA38UC50_9ASTR</name>
<feature type="region of interest" description="Disordered" evidence="13">
    <location>
        <begin position="650"/>
        <end position="700"/>
    </location>
</feature>
<keyword evidence="17" id="KW-1185">Reference proteome</keyword>
<dbReference type="SUPFAM" id="SSF56112">
    <property type="entry name" value="Protein kinase-like (PK-like)"/>
    <property type="match status" value="1"/>
</dbReference>
<evidence type="ECO:0000313" key="16">
    <source>
        <dbReference type="EMBL" id="KAJ9567507.1"/>
    </source>
</evidence>
<evidence type="ECO:0000256" key="7">
    <source>
        <dbReference type="ARBA" id="ARBA00022777"/>
    </source>
</evidence>
<keyword evidence="7" id="KW-0418">Kinase</keyword>
<dbReference type="GO" id="GO:0005886">
    <property type="term" value="C:plasma membrane"/>
    <property type="evidence" value="ECO:0007669"/>
    <property type="project" value="UniProtKB-ARBA"/>
</dbReference>
<keyword evidence="3" id="KW-0808">Transferase</keyword>
<protein>
    <recommendedName>
        <fullName evidence="15">Protein kinase domain-containing protein</fullName>
    </recommendedName>
</protein>
<evidence type="ECO:0000256" key="11">
    <source>
        <dbReference type="ARBA" id="ARBA00023180"/>
    </source>
</evidence>
<evidence type="ECO:0000256" key="14">
    <source>
        <dbReference type="SAM" id="Phobius"/>
    </source>
</evidence>
<dbReference type="PANTHER" id="PTHR46008:SF62">
    <property type="entry name" value="PROTEIN KINASE DOMAIN-CONTAINING PROTEIN"/>
    <property type="match status" value="1"/>
</dbReference>
<dbReference type="GO" id="GO:0004674">
    <property type="term" value="F:protein serine/threonine kinase activity"/>
    <property type="evidence" value="ECO:0007669"/>
    <property type="project" value="UniProtKB-KW"/>
</dbReference>
<keyword evidence="11" id="KW-0325">Glycoprotein</keyword>
<dbReference type="Gene3D" id="1.10.510.10">
    <property type="entry name" value="Transferase(Phosphotransferase) domain 1"/>
    <property type="match status" value="1"/>
</dbReference>
<keyword evidence="5" id="KW-0732">Signal</keyword>
<proteinExistence type="predicted"/>
<keyword evidence="4 14" id="KW-0812">Transmembrane</keyword>
<dbReference type="Gene3D" id="3.30.200.20">
    <property type="entry name" value="Phosphorylase Kinase, domain 1"/>
    <property type="match status" value="1"/>
</dbReference>
<evidence type="ECO:0000256" key="6">
    <source>
        <dbReference type="ARBA" id="ARBA00022741"/>
    </source>
</evidence>
<keyword evidence="2" id="KW-0723">Serine/threonine-protein kinase</keyword>
<dbReference type="InterPro" id="IPR008271">
    <property type="entry name" value="Ser/Thr_kinase_AS"/>
</dbReference>
<dbReference type="PROSITE" id="PS00108">
    <property type="entry name" value="PROTEIN_KINASE_ST"/>
    <property type="match status" value="1"/>
</dbReference>
<evidence type="ECO:0000256" key="5">
    <source>
        <dbReference type="ARBA" id="ARBA00022729"/>
    </source>
</evidence>
<evidence type="ECO:0000256" key="3">
    <source>
        <dbReference type="ARBA" id="ARBA00022679"/>
    </source>
</evidence>
<dbReference type="PROSITE" id="PS50011">
    <property type="entry name" value="PROTEIN_KINASE_DOM"/>
    <property type="match status" value="1"/>
</dbReference>
<evidence type="ECO:0000313" key="17">
    <source>
        <dbReference type="Proteomes" id="UP001172457"/>
    </source>
</evidence>
<dbReference type="Proteomes" id="UP001172457">
    <property type="component" value="Chromosome 1"/>
</dbReference>
<evidence type="ECO:0000256" key="12">
    <source>
        <dbReference type="PROSITE-ProRule" id="PRU10141"/>
    </source>
</evidence>
<feature type="domain" description="Protein kinase" evidence="15">
    <location>
        <begin position="363"/>
        <end position="641"/>
    </location>
</feature>
<dbReference type="FunFam" id="1.10.510.10:FF:000161">
    <property type="entry name" value="Wall-associated receptor kinase-like 20"/>
    <property type="match status" value="1"/>
</dbReference>
<evidence type="ECO:0000256" key="2">
    <source>
        <dbReference type="ARBA" id="ARBA00022527"/>
    </source>
</evidence>
<evidence type="ECO:0000259" key="15">
    <source>
        <dbReference type="PROSITE" id="PS50011"/>
    </source>
</evidence>
<comment type="caution">
    <text evidence="16">The sequence shown here is derived from an EMBL/GenBank/DDBJ whole genome shotgun (WGS) entry which is preliminary data.</text>
</comment>
<evidence type="ECO:0000256" key="9">
    <source>
        <dbReference type="ARBA" id="ARBA00022989"/>
    </source>
</evidence>
<organism evidence="16 17">
    <name type="scientific">Centaurea solstitialis</name>
    <name type="common">yellow star-thistle</name>
    <dbReference type="NCBI Taxonomy" id="347529"/>
    <lineage>
        <taxon>Eukaryota</taxon>
        <taxon>Viridiplantae</taxon>
        <taxon>Streptophyta</taxon>
        <taxon>Embryophyta</taxon>
        <taxon>Tracheophyta</taxon>
        <taxon>Spermatophyta</taxon>
        <taxon>Magnoliopsida</taxon>
        <taxon>eudicotyledons</taxon>
        <taxon>Gunneridae</taxon>
        <taxon>Pentapetalae</taxon>
        <taxon>asterids</taxon>
        <taxon>campanulids</taxon>
        <taxon>Asterales</taxon>
        <taxon>Asteraceae</taxon>
        <taxon>Carduoideae</taxon>
        <taxon>Cardueae</taxon>
        <taxon>Centaureinae</taxon>
        <taxon>Centaurea</taxon>
    </lineage>
</organism>
<dbReference type="EMBL" id="JARYMX010000001">
    <property type="protein sequence ID" value="KAJ9567507.1"/>
    <property type="molecule type" value="Genomic_DNA"/>
</dbReference>
<evidence type="ECO:0000256" key="8">
    <source>
        <dbReference type="ARBA" id="ARBA00022840"/>
    </source>
</evidence>
<sequence>MDYFSIVALSPIRNHQSYHKSITPKSIPFSHLKVMIKLHNFFIFFISILPSILSQKPITCNQTCSGAGGLIKNVPYPFGFSAGCEIRLNCTSNGTVLIGGFPLQQINPDELLVSLPAKCGRPVHALRHLYSHHYAPLATNAILLENCTEQMKNCMIPMTMLRTHLDVNCSGVQNGYGNVSCYSGGVAGVFLDYGKVSGMGCRFLFSGVATEMIGDSAAISLAVQIVRLRWWIPGGCECSDRAECKTVVTPDGSDGYRCECKNGLDGDGYKASSGCRKREDSSGCNPSKYFSGDCGGSGRVGVLVGAVVVGASLIVCIGLIICFIRRRTISRSRSRVNRQFYEAKGITIPIYAYKEIEKATNGFSDKQRLGTGAYGTVYSGKLNNGEWVAIKRIKHRSDGENNIDQVMNEIKLLSSVSHPNLVRLLGCSVDKDEQILVYEFMPNGTLSQHLQKERGNGLPWPVRLTIATETAQAIAYLHSVMNPPIYHRDVKSSNILLDYSFKTKVADFGLSRLGIMESSHISTAPQGTPGYLDPEYHQNFHLSDKSDVYSFGVVLIEIITGFKALDFSRRHNEVNLASLAVDRIKRGRLDEIIDPFLEPNKDQWTTSSINKVAELGFRCLAFHSEMRPSMREVAGELEQLMEDREKMNIMRGGSEEGSNCSSSSVNIIDKEEVKDDEYDKNGLFDSMDSSKDEKMEAEWV</sequence>
<accession>A0AA38UC50</accession>
<dbReference type="InterPro" id="IPR000719">
    <property type="entry name" value="Prot_kinase_dom"/>
</dbReference>
<dbReference type="InterPro" id="IPR017441">
    <property type="entry name" value="Protein_kinase_ATP_BS"/>
</dbReference>
<keyword evidence="10 14" id="KW-0472">Membrane</keyword>
<evidence type="ECO:0000256" key="1">
    <source>
        <dbReference type="ARBA" id="ARBA00004167"/>
    </source>
</evidence>
<evidence type="ECO:0000256" key="13">
    <source>
        <dbReference type="SAM" id="MobiDB-lite"/>
    </source>
</evidence>
<gene>
    <name evidence="16" type="ORF">OSB04_003473</name>
</gene>
<keyword evidence="6 12" id="KW-0547">Nucleotide-binding</keyword>
<dbReference type="PANTHER" id="PTHR46008">
    <property type="entry name" value="LEAF RUST 10 DISEASE-RESISTANCE LOCUS RECEPTOR-LIKE PROTEIN KINASE-LIKE 1.4"/>
    <property type="match status" value="1"/>
</dbReference>
<dbReference type="SMART" id="SM00220">
    <property type="entry name" value="S_TKc"/>
    <property type="match status" value="1"/>
</dbReference>
<keyword evidence="8 12" id="KW-0067">ATP-binding</keyword>
<keyword evidence="9 14" id="KW-1133">Transmembrane helix</keyword>
<dbReference type="InterPro" id="IPR011009">
    <property type="entry name" value="Kinase-like_dom_sf"/>
</dbReference>
<dbReference type="AlphaFoldDB" id="A0AA38UC50"/>
<dbReference type="PROSITE" id="PS00107">
    <property type="entry name" value="PROTEIN_KINASE_ATP"/>
    <property type="match status" value="1"/>
</dbReference>
<reference evidence="16" key="1">
    <citation type="submission" date="2023-03" db="EMBL/GenBank/DDBJ databases">
        <title>Chromosome-scale reference genome and RAD-based genetic map of yellow starthistle (Centaurea solstitialis) reveal putative structural variation and QTLs associated with invader traits.</title>
        <authorList>
            <person name="Reatini B."/>
            <person name="Cang F.A."/>
            <person name="Jiang Q."/>
            <person name="Mckibben M.T.W."/>
            <person name="Barker M.S."/>
            <person name="Rieseberg L.H."/>
            <person name="Dlugosch K.M."/>
        </authorList>
    </citation>
    <scope>NUCLEOTIDE SEQUENCE</scope>
    <source>
        <strain evidence="16">CAN-66</strain>
        <tissue evidence="16">Leaf</tissue>
    </source>
</reference>
<evidence type="ECO:0000256" key="10">
    <source>
        <dbReference type="ARBA" id="ARBA00023136"/>
    </source>
</evidence>
<evidence type="ECO:0000256" key="4">
    <source>
        <dbReference type="ARBA" id="ARBA00022692"/>
    </source>
</evidence>
<dbReference type="Pfam" id="PF00069">
    <property type="entry name" value="Pkinase"/>
    <property type="match status" value="1"/>
</dbReference>